<name>A0A7R9WNR7_9STRA</name>
<organism evidence="2">
    <name type="scientific">Craspedostauros australis</name>
    <dbReference type="NCBI Taxonomy" id="1486917"/>
    <lineage>
        <taxon>Eukaryota</taxon>
        <taxon>Sar</taxon>
        <taxon>Stramenopiles</taxon>
        <taxon>Ochrophyta</taxon>
        <taxon>Bacillariophyta</taxon>
        <taxon>Bacillariophyceae</taxon>
        <taxon>Bacillariophycidae</taxon>
        <taxon>Naviculales</taxon>
        <taxon>Naviculaceae</taxon>
        <taxon>Craspedostauros</taxon>
    </lineage>
</organism>
<evidence type="ECO:0008006" key="3">
    <source>
        <dbReference type="Google" id="ProtNLM"/>
    </source>
</evidence>
<gene>
    <name evidence="2" type="ORF">CAUS1442_LOCUS2460</name>
</gene>
<accession>A0A7R9WNR7</accession>
<evidence type="ECO:0000256" key="1">
    <source>
        <dbReference type="SAM" id="MobiDB-lite"/>
    </source>
</evidence>
<proteinExistence type="predicted"/>
<dbReference type="EMBL" id="HBEF01003932">
    <property type="protein sequence ID" value="CAD8330362.1"/>
    <property type="molecule type" value="Transcribed_RNA"/>
</dbReference>
<protein>
    <recommendedName>
        <fullName evidence="3">CS domain-containing protein</fullName>
    </recommendedName>
</protein>
<sequence>MPGIDYSKWDKLDEYSSSSDDDDGGDHDNDGGAPTPQVTRLDAPSSVTFGGGKQGATVQPMAAPPKATKSSGAQPKIEEIGEGPLKPASGRGATSQTKEAGIDKDEIKWTDHGGKLTTKSGDTLYWSQDRYSVTMRFEIKEDATTVPSSKFKISDHGILAFADRFHGVGSMKPSLKIHKADVLWFSDELPHPAHFAQDEEDVEWIVERSSDAVRRFLMFTVYKAVPMHGMFIWWKRPFLQFDEIDPRPSATDGKSDASGDTDRSKAFLQAWDEAHKQFREKERKPPTVIE</sequence>
<reference evidence="2" key="1">
    <citation type="submission" date="2021-01" db="EMBL/GenBank/DDBJ databases">
        <authorList>
            <person name="Corre E."/>
            <person name="Pelletier E."/>
            <person name="Niang G."/>
            <person name="Scheremetjew M."/>
            <person name="Finn R."/>
            <person name="Kale V."/>
            <person name="Holt S."/>
            <person name="Cochrane G."/>
            <person name="Meng A."/>
            <person name="Brown T."/>
            <person name="Cohen L."/>
        </authorList>
    </citation>
    <scope>NUCLEOTIDE SEQUENCE</scope>
    <source>
        <strain evidence="2">CCMP3328</strain>
    </source>
</reference>
<feature type="region of interest" description="Disordered" evidence="1">
    <location>
        <begin position="1"/>
        <end position="102"/>
    </location>
</feature>
<dbReference type="AlphaFoldDB" id="A0A7R9WNR7"/>
<evidence type="ECO:0000313" key="2">
    <source>
        <dbReference type="EMBL" id="CAD8330362.1"/>
    </source>
</evidence>